<dbReference type="Pfam" id="PF25879">
    <property type="entry name" value="WHD_LYAR"/>
    <property type="match status" value="1"/>
</dbReference>
<gene>
    <name evidence="6" type="ORF">APUTEX25_004203</name>
    <name evidence="5" type="ORF">F751_2551</name>
</gene>
<name>A0A087SJ05_AUXPR</name>
<sequence length="368" mass="38748">MKLPPGHVAGVGVVKPTGYGGYGERMLKTMGWDKGQGLGRTGEGIKEAIQVKKKEDSVGVGGRASWKWDDNWWERAYSESSAAIDAVGGSRLAAGRFGGREGKMSRIRAQEAREAAAAAAALGTAVPDGRTSKSKKARSDADARPASQEPAAPRIVVEVHSAEASAAAAAAAALWRPTELEGWWGRGMFSPAGVLEGMRKAQEDAKRGFTEDDQEGVYMAAHASKTQGRVGLGQAQRAVKVGGVAWTGTKVQFDEAGEDGAQNSGAGCHADAACQTQAAGPSTEARPWEALVRWKAVTQEFLRGAKPSGASLKRVGRHVVSHVAVRLQAKGHAHDAMPGEEEIAAVLLRKLQGSRQFVLEGKRVRLAA</sequence>
<evidence type="ECO:0000313" key="5">
    <source>
        <dbReference type="EMBL" id="KFM25709.1"/>
    </source>
</evidence>
<dbReference type="OrthoDB" id="29523at2759"/>
<dbReference type="PANTHER" id="PTHR23149:SF9">
    <property type="entry name" value="G PATCH DOMAIN-CONTAINING PROTEIN 4"/>
    <property type="match status" value="1"/>
</dbReference>
<evidence type="ECO:0000256" key="1">
    <source>
        <dbReference type="ARBA" id="ARBA00004123"/>
    </source>
</evidence>
<keyword evidence="7" id="KW-1185">Reference proteome</keyword>
<evidence type="ECO:0000256" key="2">
    <source>
        <dbReference type="ARBA" id="ARBA00023242"/>
    </source>
</evidence>
<evidence type="ECO:0000313" key="8">
    <source>
        <dbReference type="Proteomes" id="UP000279271"/>
    </source>
</evidence>
<dbReference type="eggNOG" id="KOG2809">
    <property type="taxonomic scope" value="Eukaryota"/>
</dbReference>
<dbReference type="Pfam" id="PF01585">
    <property type="entry name" value="G-patch"/>
    <property type="match status" value="1"/>
</dbReference>
<reference evidence="6" key="4">
    <citation type="submission" date="2018-11" db="EMBL/GenBank/DDBJ databases">
        <title>Characterization of plant carbon substrate utilization by Auxenochlorella protothecoides.</title>
        <authorList>
            <person name="Vogler B.W."/>
            <person name="Starkenburg S.R."/>
            <person name="Sudasinghe N."/>
            <person name="Schambach J.Y."/>
            <person name="Rollin J.A."/>
            <person name="Pattathil S."/>
            <person name="Barry A.N."/>
        </authorList>
    </citation>
    <scope>NUCLEOTIDE SEQUENCE [LARGE SCALE GENOMIC DNA]</scope>
    <source>
        <strain evidence="6">UTEX 25</strain>
    </source>
</reference>
<dbReference type="InterPro" id="IPR050656">
    <property type="entry name" value="PINX1"/>
</dbReference>
<dbReference type="RefSeq" id="XP_011398605.1">
    <property type="nucleotide sequence ID" value="XM_011400303.1"/>
</dbReference>
<dbReference type="Proteomes" id="UP000279271">
    <property type="component" value="Unassembled WGS sequence"/>
</dbReference>
<dbReference type="SMART" id="SM00443">
    <property type="entry name" value="G_patch"/>
    <property type="match status" value="1"/>
</dbReference>
<reference evidence="5 7" key="1">
    <citation type="journal article" date="2014" name="BMC Genomics">
        <title>Oil accumulation mechanisms of the oleaginous microalga Chlorella protothecoides revealed through its genome, transcriptomes, and proteomes.</title>
        <authorList>
            <person name="Gao C."/>
            <person name="Wang Y."/>
            <person name="Shen Y."/>
            <person name="Yan D."/>
            <person name="He X."/>
            <person name="Dai J."/>
            <person name="Wu Q."/>
        </authorList>
    </citation>
    <scope>NUCLEOTIDE SEQUENCE [LARGE SCALE GENOMIC DNA]</scope>
    <source>
        <strain evidence="5 7">0710</strain>
    </source>
</reference>
<feature type="region of interest" description="Disordered" evidence="3">
    <location>
        <begin position="120"/>
        <end position="152"/>
    </location>
</feature>
<reference evidence="8" key="2">
    <citation type="journal article" date="2018" name="Algal Res.">
        <title>Characterization of plant carbon substrate utilization by Auxenochlorella protothecoides.</title>
        <authorList>
            <person name="Vogler B.W."/>
            <person name="Starkenburg S.R."/>
            <person name="Sudasinghe N."/>
            <person name="Schambach J.Y."/>
            <person name="Rollin J.A."/>
            <person name="Pattathil S."/>
            <person name="Barry A.N."/>
        </authorList>
    </citation>
    <scope>NUCLEOTIDE SEQUENCE [LARGE SCALE GENOMIC DNA]</scope>
    <source>
        <strain evidence="8">UTEX 25</strain>
    </source>
</reference>
<dbReference type="AlphaFoldDB" id="A0A087SJ05"/>
<proteinExistence type="predicted"/>
<dbReference type="InterPro" id="IPR058719">
    <property type="entry name" value="WHD_LYAR"/>
</dbReference>
<organism evidence="5 7">
    <name type="scientific">Auxenochlorella protothecoides</name>
    <name type="common">Green microalga</name>
    <name type="synonym">Chlorella protothecoides</name>
    <dbReference type="NCBI Taxonomy" id="3075"/>
    <lineage>
        <taxon>Eukaryota</taxon>
        <taxon>Viridiplantae</taxon>
        <taxon>Chlorophyta</taxon>
        <taxon>core chlorophytes</taxon>
        <taxon>Trebouxiophyceae</taxon>
        <taxon>Chlorellales</taxon>
        <taxon>Chlorellaceae</taxon>
        <taxon>Auxenochlorella</taxon>
    </lineage>
</organism>
<protein>
    <submittedName>
        <fullName evidence="5">G patch domain-containing protein 4</fullName>
    </submittedName>
</protein>
<reference evidence="6" key="3">
    <citation type="submission" date="2018-10" db="EMBL/GenBank/DDBJ databases">
        <authorList>
            <person name="Hovde B."/>
            <person name="Zhang X."/>
        </authorList>
    </citation>
    <scope>NUCLEOTIDE SEQUENCE [LARGE SCALE GENOMIC DNA]</scope>
    <source>
        <strain evidence="6">UTEX 25</strain>
    </source>
</reference>
<dbReference type="STRING" id="3075.A0A087SJ05"/>
<evidence type="ECO:0000313" key="6">
    <source>
        <dbReference type="EMBL" id="RMZ57369.1"/>
    </source>
</evidence>
<dbReference type="Proteomes" id="UP000028924">
    <property type="component" value="Unassembled WGS sequence"/>
</dbReference>
<evidence type="ECO:0000313" key="7">
    <source>
        <dbReference type="Proteomes" id="UP000028924"/>
    </source>
</evidence>
<dbReference type="PANTHER" id="PTHR23149">
    <property type="entry name" value="G PATCH DOMAIN CONTAINING PROTEIN"/>
    <property type="match status" value="1"/>
</dbReference>
<dbReference type="InterPro" id="IPR000467">
    <property type="entry name" value="G_patch_dom"/>
</dbReference>
<feature type="domain" description="G-patch" evidence="4">
    <location>
        <begin position="19"/>
        <end position="65"/>
    </location>
</feature>
<dbReference type="KEGG" id="apro:F751_2551"/>
<comment type="subcellular location">
    <subcellularLocation>
        <location evidence="1">Nucleus</location>
    </subcellularLocation>
</comment>
<evidence type="ECO:0000259" key="4">
    <source>
        <dbReference type="PROSITE" id="PS50174"/>
    </source>
</evidence>
<dbReference type="PROSITE" id="PS50174">
    <property type="entry name" value="G_PATCH"/>
    <property type="match status" value="1"/>
</dbReference>
<dbReference type="EMBL" id="QOKY01000128">
    <property type="protein sequence ID" value="RMZ57369.1"/>
    <property type="molecule type" value="Genomic_DNA"/>
</dbReference>
<keyword evidence="2" id="KW-0539">Nucleus</keyword>
<dbReference type="GeneID" id="23613942"/>
<evidence type="ECO:0000256" key="3">
    <source>
        <dbReference type="SAM" id="MobiDB-lite"/>
    </source>
</evidence>
<accession>A0A087SJ05</accession>
<dbReference type="GO" id="GO:0003676">
    <property type="term" value="F:nucleic acid binding"/>
    <property type="evidence" value="ECO:0007669"/>
    <property type="project" value="InterPro"/>
</dbReference>
<dbReference type="EMBL" id="KL662122">
    <property type="protein sequence ID" value="KFM25709.1"/>
    <property type="molecule type" value="Genomic_DNA"/>
</dbReference>
<dbReference type="GO" id="GO:0005730">
    <property type="term" value="C:nucleolus"/>
    <property type="evidence" value="ECO:0007669"/>
    <property type="project" value="TreeGrafter"/>
</dbReference>